<reference evidence="1 2" key="1">
    <citation type="submission" date="2019-07" db="EMBL/GenBank/DDBJ databases">
        <title>Whole genome shotgun sequence of Cyclobacterium qasimii NBRC 106168.</title>
        <authorList>
            <person name="Hosoyama A."/>
            <person name="Uohara A."/>
            <person name="Ohji S."/>
            <person name="Ichikawa N."/>
        </authorList>
    </citation>
    <scope>NUCLEOTIDE SEQUENCE [LARGE SCALE GENOMIC DNA]</scope>
    <source>
        <strain evidence="1 2">NBRC 106168</strain>
    </source>
</reference>
<evidence type="ECO:0000313" key="1">
    <source>
        <dbReference type="EMBL" id="GEO19666.1"/>
    </source>
</evidence>
<accession>A0A512C625</accession>
<dbReference type="RefSeq" id="WP_280527405.1">
    <property type="nucleotide sequence ID" value="NZ_BJYV01000001.1"/>
</dbReference>
<keyword evidence="2" id="KW-1185">Reference proteome</keyword>
<proteinExistence type="predicted"/>
<dbReference type="EMBL" id="BJYV01000001">
    <property type="protein sequence ID" value="GEO19666.1"/>
    <property type="molecule type" value="Genomic_DNA"/>
</dbReference>
<dbReference type="Proteomes" id="UP000321301">
    <property type="component" value="Unassembled WGS sequence"/>
</dbReference>
<name>A0A512C625_9BACT</name>
<comment type="caution">
    <text evidence="1">The sequence shown here is derived from an EMBL/GenBank/DDBJ whole genome shotgun (WGS) entry which is preliminary data.</text>
</comment>
<evidence type="ECO:0000313" key="2">
    <source>
        <dbReference type="Proteomes" id="UP000321301"/>
    </source>
</evidence>
<protein>
    <submittedName>
        <fullName evidence="1">Uncharacterized protein</fullName>
    </submittedName>
</protein>
<organism evidence="1 2">
    <name type="scientific">Cyclobacterium qasimii</name>
    <dbReference type="NCBI Taxonomy" id="1350429"/>
    <lineage>
        <taxon>Bacteria</taxon>
        <taxon>Pseudomonadati</taxon>
        <taxon>Bacteroidota</taxon>
        <taxon>Cytophagia</taxon>
        <taxon>Cytophagales</taxon>
        <taxon>Cyclobacteriaceae</taxon>
        <taxon>Cyclobacterium</taxon>
    </lineage>
</organism>
<gene>
    <name evidence="1" type="ORF">CQA01_02000</name>
</gene>
<sequence>MKVKKITLIDALNYGREVKVILTTNKNQKAVLDIKFDEQQN</sequence>
<dbReference type="AlphaFoldDB" id="A0A512C625"/>